<protein>
    <recommendedName>
        <fullName evidence="10">AB hydrolase-1 domain-containing protein</fullName>
    </recommendedName>
</protein>
<name>A0ABR4FUF5_9EURO</name>
<feature type="region of interest" description="Disordered" evidence="7">
    <location>
        <begin position="289"/>
        <end position="315"/>
    </location>
</feature>
<evidence type="ECO:0000256" key="6">
    <source>
        <dbReference type="ARBA" id="ARBA00023136"/>
    </source>
</evidence>
<comment type="caution">
    <text evidence="8">The sequence shown here is derived from an EMBL/GenBank/DDBJ whole genome shotgun (WGS) entry which is preliminary data.</text>
</comment>
<keyword evidence="9" id="KW-1185">Reference proteome</keyword>
<comment type="subcellular location">
    <subcellularLocation>
        <location evidence="2">Endoplasmic reticulum</location>
    </subcellularLocation>
    <subcellularLocation>
        <location evidence="3">Membrane</location>
    </subcellularLocation>
    <subcellularLocation>
        <location evidence="1">Mitochondrion</location>
    </subcellularLocation>
</comment>
<evidence type="ECO:0000256" key="5">
    <source>
        <dbReference type="ARBA" id="ARBA00023128"/>
    </source>
</evidence>
<organism evidence="8 9">
    <name type="scientific">Aspergillus keveii</name>
    <dbReference type="NCBI Taxonomy" id="714993"/>
    <lineage>
        <taxon>Eukaryota</taxon>
        <taxon>Fungi</taxon>
        <taxon>Dikarya</taxon>
        <taxon>Ascomycota</taxon>
        <taxon>Pezizomycotina</taxon>
        <taxon>Eurotiomycetes</taxon>
        <taxon>Eurotiomycetidae</taxon>
        <taxon>Eurotiales</taxon>
        <taxon>Aspergillaceae</taxon>
        <taxon>Aspergillus</taxon>
        <taxon>Aspergillus subgen. Nidulantes</taxon>
    </lineage>
</organism>
<evidence type="ECO:0000256" key="1">
    <source>
        <dbReference type="ARBA" id="ARBA00004173"/>
    </source>
</evidence>
<evidence type="ECO:0000313" key="8">
    <source>
        <dbReference type="EMBL" id="KAL2786906.1"/>
    </source>
</evidence>
<evidence type="ECO:0000313" key="9">
    <source>
        <dbReference type="Proteomes" id="UP001610563"/>
    </source>
</evidence>
<evidence type="ECO:0000256" key="4">
    <source>
        <dbReference type="ARBA" id="ARBA00022824"/>
    </source>
</evidence>
<dbReference type="EMBL" id="JBFTWV010000107">
    <property type="protein sequence ID" value="KAL2786906.1"/>
    <property type="molecule type" value="Genomic_DNA"/>
</dbReference>
<evidence type="ECO:0000256" key="2">
    <source>
        <dbReference type="ARBA" id="ARBA00004240"/>
    </source>
</evidence>
<proteinExistence type="predicted"/>
<dbReference type="Proteomes" id="UP001610563">
    <property type="component" value="Unassembled WGS sequence"/>
</dbReference>
<keyword evidence="4" id="KW-0256">Endoplasmic reticulum</keyword>
<dbReference type="PANTHER" id="PTHR48182">
    <property type="entry name" value="PROTEIN SERAC1"/>
    <property type="match status" value="1"/>
</dbReference>
<keyword evidence="5" id="KW-0496">Mitochondrion</keyword>
<keyword evidence="6" id="KW-0472">Membrane</keyword>
<reference evidence="8 9" key="1">
    <citation type="submission" date="2024-07" db="EMBL/GenBank/DDBJ databases">
        <title>Section-level genome sequencing and comparative genomics of Aspergillus sections Usti and Cavernicolus.</title>
        <authorList>
            <consortium name="Lawrence Berkeley National Laboratory"/>
            <person name="Nybo J.L."/>
            <person name="Vesth T.C."/>
            <person name="Theobald S."/>
            <person name="Frisvad J.C."/>
            <person name="Larsen T.O."/>
            <person name="Kjaerboelling I."/>
            <person name="Rothschild-Mancinelli K."/>
            <person name="Lyhne E.K."/>
            <person name="Kogle M.E."/>
            <person name="Barry K."/>
            <person name="Clum A."/>
            <person name="Na H."/>
            <person name="Ledsgaard L."/>
            <person name="Lin J."/>
            <person name="Lipzen A."/>
            <person name="Kuo A."/>
            <person name="Riley R."/>
            <person name="Mondo S."/>
            <person name="Labutti K."/>
            <person name="Haridas S."/>
            <person name="Pangalinan J."/>
            <person name="Salamov A.A."/>
            <person name="Simmons B.A."/>
            <person name="Magnuson J.K."/>
            <person name="Chen J."/>
            <person name="Drula E."/>
            <person name="Henrissat B."/>
            <person name="Wiebenga A."/>
            <person name="Lubbers R.J."/>
            <person name="Gomes A.C."/>
            <person name="Makela M.R."/>
            <person name="Stajich J."/>
            <person name="Grigoriev I.V."/>
            <person name="Mortensen U.H."/>
            <person name="De Vries R.P."/>
            <person name="Baker S.E."/>
            <person name="Andersen M.R."/>
        </authorList>
    </citation>
    <scope>NUCLEOTIDE SEQUENCE [LARGE SCALE GENOMIC DNA]</scope>
    <source>
        <strain evidence="8 9">CBS 209.92</strain>
    </source>
</reference>
<dbReference type="SUPFAM" id="SSF53474">
    <property type="entry name" value="alpha/beta-Hydrolases"/>
    <property type="match status" value="1"/>
</dbReference>
<dbReference type="InterPro" id="IPR029058">
    <property type="entry name" value="AB_hydrolase_fold"/>
</dbReference>
<dbReference type="InterPro" id="IPR052374">
    <property type="entry name" value="SERAC1"/>
</dbReference>
<evidence type="ECO:0000256" key="7">
    <source>
        <dbReference type="SAM" id="MobiDB-lite"/>
    </source>
</evidence>
<evidence type="ECO:0008006" key="10">
    <source>
        <dbReference type="Google" id="ProtNLM"/>
    </source>
</evidence>
<sequence length="342" mass="37157">MAATPMPYANGSGHSTGLVCLTKALKPEKHVEAKAIDIVAVHGLSSEPGVNIWQAADGTVWLRDLIPKDIKAARVFTFDYDARSLFSGQQNSLESTAAILLSEVTAARQDVPPTRPLVIICHGLGGLLVESAINYALTSPSPYPTIEAAVKVVVFLSCPQRPSEIPWPDILMRCAVDAVNTGRPLSEATYRGVLDWLNQHAQTLESVPKDFKKSASRMKIKVFSCYEQVPTPSQPQWSLDEYTGALGTKTEKTQMMGGCDHHSLATFSSKDDENYKFIISAIKKARKAATKASDPAPPMVSEAPREVQGARPEPVTFAPNRTTLSNADATIPSRCIYKLDTF</sequence>
<gene>
    <name evidence="8" type="ORF">BJX66DRAFT_341692</name>
</gene>
<accession>A0ABR4FUF5</accession>
<evidence type="ECO:0000256" key="3">
    <source>
        <dbReference type="ARBA" id="ARBA00004370"/>
    </source>
</evidence>
<dbReference type="PANTHER" id="PTHR48182:SF2">
    <property type="entry name" value="PROTEIN SERAC1"/>
    <property type="match status" value="1"/>
</dbReference>
<dbReference type="Gene3D" id="3.40.50.1820">
    <property type="entry name" value="alpha/beta hydrolase"/>
    <property type="match status" value="1"/>
</dbReference>